<name>A0A507ZWM1_9FLAO</name>
<keyword evidence="1" id="KW-0732">Signal</keyword>
<accession>A0A507ZWM1</accession>
<dbReference type="RefSeq" id="WP_141420395.1">
    <property type="nucleotide sequence ID" value="NZ_VIAR01000001.1"/>
</dbReference>
<evidence type="ECO:0000313" key="4">
    <source>
        <dbReference type="Proteomes" id="UP000317169"/>
    </source>
</evidence>
<keyword evidence="4" id="KW-1185">Reference proteome</keyword>
<feature type="domain" description="DUF6705" evidence="2">
    <location>
        <begin position="1"/>
        <end position="202"/>
    </location>
</feature>
<comment type="caution">
    <text evidence="3">The sequence shown here is derived from an EMBL/GenBank/DDBJ whole genome shotgun (WGS) entry which is preliminary data.</text>
</comment>
<feature type="chain" id="PRO_5021379561" description="DUF6705 domain-containing protein" evidence="1">
    <location>
        <begin position="21"/>
        <end position="202"/>
    </location>
</feature>
<reference evidence="3 4" key="1">
    <citation type="submission" date="2019-06" db="EMBL/GenBank/DDBJ databases">
        <title>Flavibacter putida gen. nov., sp. nov., a novel marine bacterium of the family Flavobacteriaceae isolated from coastal seawater.</title>
        <authorList>
            <person name="Feng X."/>
        </authorList>
    </citation>
    <scope>NUCLEOTIDE SEQUENCE [LARGE SCALE GENOMIC DNA]</scope>
    <source>
        <strain evidence="3 4">PLHSN227</strain>
    </source>
</reference>
<gene>
    <name evidence="3" type="ORF">FKR84_01400</name>
</gene>
<evidence type="ECO:0000313" key="3">
    <source>
        <dbReference type="EMBL" id="TQD40664.1"/>
    </source>
</evidence>
<evidence type="ECO:0000256" key="1">
    <source>
        <dbReference type="SAM" id="SignalP"/>
    </source>
</evidence>
<dbReference type="Pfam" id="PF20448">
    <property type="entry name" value="DUF6705"/>
    <property type="match status" value="1"/>
</dbReference>
<evidence type="ECO:0000259" key="2">
    <source>
        <dbReference type="Pfam" id="PF20448"/>
    </source>
</evidence>
<feature type="signal peptide" evidence="1">
    <location>
        <begin position="1"/>
        <end position="20"/>
    </location>
</feature>
<sequence>MKNIITLVFLLTLIAFNCKAQTISLSNVNRLNIPDGAYVKDTDGKLNAFVGTWQWTNGSDEFTVVFVKKLMDNGNGASSYYEDFILGGYRYIENGIEVANNLNFTTSFDVNDISTFANYAKIITSPYNNFKTLRMQVGDVVKHKSLGGSFELINPLTLPNGNFTATEAHWKLREKEFISVNGKPALPEEGIGLPNDIILTKQ</sequence>
<dbReference type="AlphaFoldDB" id="A0A507ZWM1"/>
<organism evidence="3 4">
    <name type="scientific">Haloflavibacter putidus</name>
    <dbReference type="NCBI Taxonomy" id="2576776"/>
    <lineage>
        <taxon>Bacteria</taxon>
        <taxon>Pseudomonadati</taxon>
        <taxon>Bacteroidota</taxon>
        <taxon>Flavobacteriia</taxon>
        <taxon>Flavobacteriales</taxon>
        <taxon>Flavobacteriaceae</taxon>
        <taxon>Haloflavibacter</taxon>
    </lineage>
</organism>
<dbReference type="EMBL" id="VIAR01000001">
    <property type="protein sequence ID" value="TQD40664.1"/>
    <property type="molecule type" value="Genomic_DNA"/>
</dbReference>
<dbReference type="InterPro" id="IPR046551">
    <property type="entry name" value="DUF6705"/>
</dbReference>
<protein>
    <recommendedName>
        <fullName evidence="2">DUF6705 domain-containing protein</fullName>
    </recommendedName>
</protein>
<dbReference type="Proteomes" id="UP000317169">
    <property type="component" value="Unassembled WGS sequence"/>
</dbReference>
<proteinExistence type="predicted"/>
<dbReference type="OrthoDB" id="1261237at2"/>